<dbReference type="GO" id="GO:0045892">
    <property type="term" value="P:negative regulation of DNA-templated transcription"/>
    <property type="evidence" value="ECO:0007669"/>
    <property type="project" value="TreeGrafter"/>
</dbReference>
<dbReference type="PATRIC" id="fig|745277.3.peg.1570"/>
<evidence type="ECO:0000256" key="1">
    <source>
        <dbReference type="ARBA" id="ARBA00023015"/>
    </source>
</evidence>
<keyword evidence="2" id="KW-0238">DNA-binding</keyword>
<dbReference type="GO" id="GO:0003677">
    <property type="term" value="F:DNA binding"/>
    <property type="evidence" value="ECO:0007669"/>
    <property type="project" value="UniProtKB-KW"/>
</dbReference>
<evidence type="ECO:0000256" key="3">
    <source>
        <dbReference type="ARBA" id="ARBA00023163"/>
    </source>
</evidence>
<evidence type="ECO:0000313" key="6">
    <source>
        <dbReference type="Proteomes" id="UP000009010"/>
    </source>
</evidence>
<dbReference type="GO" id="GO:0003700">
    <property type="term" value="F:DNA-binding transcription factor activity"/>
    <property type="evidence" value="ECO:0007669"/>
    <property type="project" value="InterPro"/>
</dbReference>
<dbReference type="InterPro" id="IPR011663">
    <property type="entry name" value="UTRA"/>
</dbReference>
<dbReference type="RefSeq" id="WP_015696713.1">
    <property type="nucleotide sequence ID" value="NC_016818.1"/>
</dbReference>
<dbReference type="OrthoDB" id="9808770at2"/>
<organism evidence="5 6">
    <name type="scientific">Rahnella aquatilis (strain ATCC 33071 / DSM 4594 / JCM 1683 / NBRC 105701 / NCIMB 13365 / CIP 78.65)</name>
    <dbReference type="NCBI Taxonomy" id="745277"/>
    <lineage>
        <taxon>Bacteria</taxon>
        <taxon>Pseudomonadati</taxon>
        <taxon>Pseudomonadota</taxon>
        <taxon>Gammaproteobacteria</taxon>
        <taxon>Enterobacterales</taxon>
        <taxon>Yersiniaceae</taxon>
        <taxon>Rahnella</taxon>
    </lineage>
</organism>
<evidence type="ECO:0000259" key="4">
    <source>
        <dbReference type="PROSITE" id="PS50949"/>
    </source>
</evidence>
<dbReference type="SMART" id="SM00866">
    <property type="entry name" value="UTRA"/>
    <property type="match status" value="1"/>
</dbReference>
<dbReference type="InterPro" id="IPR028978">
    <property type="entry name" value="Chorismate_lyase_/UTRA_dom_sf"/>
</dbReference>
<dbReference type="Pfam" id="PF07702">
    <property type="entry name" value="UTRA"/>
    <property type="match status" value="1"/>
</dbReference>
<dbReference type="PANTHER" id="PTHR44846:SF1">
    <property type="entry name" value="MANNOSYL-D-GLYCERATE TRANSPORT_METABOLISM SYSTEM REPRESSOR MNGR-RELATED"/>
    <property type="match status" value="1"/>
</dbReference>
<feature type="domain" description="HTH gntR-type" evidence="4">
    <location>
        <begin position="17"/>
        <end position="85"/>
    </location>
</feature>
<dbReference type="InterPro" id="IPR036390">
    <property type="entry name" value="WH_DNA-bd_sf"/>
</dbReference>
<dbReference type="STRING" id="745277.Rahaq2_1634"/>
<keyword evidence="6" id="KW-1185">Reference proteome</keyword>
<dbReference type="HOGENOM" id="CLU_063236_3_1_6"/>
<dbReference type="InterPro" id="IPR036388">
    <property type="entry name" value="WH-like_DNA-bd_sf"/>
</dbReference>
<dbReference type="InterPro" id="IPR050679">
    <property type="entry name" value="Bact_HTH_transcr_reg"/>
</dbReference>
<dbReference type="eggNOG" id="COG2188">
    <property type="taxonomic scope" value="Bacteria"/>
</dbReference>
<dbReference type="SMART" id="SM00345">
    <property type="entry name" value="HTH_GNTR"/>
    <property type="match status" value="1"/>
</dbReference>
<reference evidence="6" key="2">
    <citation type="submission" date="2012-01" db="EMBL/GenBank/DDBJ databases">
        <title>Complete sequence of chromosome of Rahnella aquatilis CIP 78.65.</title>
        <authorList>
            <person name="Lucas S."/>
            <person name="Han J."/>
            <person name="Lapidus A."/>
            <person name="Cheng J.-F."/>
            <person name="Goodwin L."/>
            <person name="Pitluck S."/>
            <person name="Peters L."/>
            <person name="Ovchinnikova G."/>
            <person name="Held B."/>
            <person name="Detter J.C."/>
            <person name="Han C."/>
            <person name="Tapia R."/>
            <person name="Land M."/>
            <person name="Hauser L."/>
            <person name="Kyrpides N."/>
            <person name="Ivanova N."/>
            <person name="Pagani I."/>
            <person name="Sobecky P."/>
            <person name="Martinez R."/>
            <person name="Woyke T."/>
        </authorList>
    </citation>
    <scope>NUCLEOTIDE SEQUENCE [LARGE SCALE GENOMIC DNA]</scope>
    <source>
        <strain evidence="6">ATCC 33071 / DSM 4594 / JCM 1683 / NBRC 105701 / NCIMB 13365 / CIP 78.65</strain>
    </source>
</reference>
<dbReference type="CDD" id="cd07377">
    <property type="entry name" value="WHTH_GntR"/>
    <property type="match status" value="1"/>
</dbReference>
<dbReference type="EMBL" id="CP003244">
    <property type="protein sequence ID" value="AEX51509.1"/>
    <property type="molecule type" value="Genomic_DNA"/>
</dbReference>
<dbReference type="KEGG" id="raq:Rahaq2_1634"/>
<keyword evidence="3" id="KW-0804">Transcription</keyword>
<dbReference type="PRINTS" id="PR00035">
    <property type="entry name" value="HTHGNTR"/>
</dbReference>
<dbReference type="Gene3D" id="1.10.10.10">
    <property type="entry name" value="Winged helix-like DNA-binding domain superfamily/Winged helix DNA-binding domain"/>
    <property type="match status" value="1"/>
</dbReference>
<reference evidence="5 6" key="1">
    <citation type="journal article" date="2012" name="J. Bacteriol.">
        <title>Complete Genome Sequence of Rahnella aquatilis CIP 78.65.</title>
        <authorList>
            <person name="Martinez R.J."/>
            <person name="Bruce D."/>
            <person name="Detter C."/>
            <person name="Goodwin L.A."/>
            <person name="Han J."/>
            <person name="Han C.S."/>
            <person name="Held B."/>
            <person name="Land M.L."/>
            <person name="Mikhailova N."/>
            <person name="Nolan M."/>
            <person name="Pennacchio L."/>
            <person name="Pitluck S."/>
            <person name="Tapia R."/>
            <person name="Woyke T."/>
            <person name="Sobecky P.A."/>
        </authorList>
    </citation>
    <scope>NUCLEOTIDE SEQUENCE [LARGE SCALE GENOMIC DNA]</scope>
    <source>
        <strain evidence="6">ATCC 33071 / DSM 4594 / JCM 1683 / NBRC 105701 / NCIMB 13365 / CIP 78.65</strain>
    </source>
</reference>
<sequence length="249" mass="28113">MTTSPASLFQLDASNGMPLYMQLINSVKSAIARHELQPGDAIPSERDLVESLNIARGTIRKAFQQLLEEGILIRNQGSGTFVAPHVRQSLPLLESFSEMADASGGKAQSELVGYLRRASTPKEREILRLADEQKEVVELTRLRKINGIAVSLQTAILPAHLLDKINELDESLYLYLEKKGSPVLRASQHFKAVMTDNKLAYYLGIKEHHPLLLVTRTGYTYHEQPVEYTCTWCLNDYYDFTIELRLPQK</sequence>
<dbReference type="InterPro" id="IPR000524">
    <property type="entry name" value="Tscrpt_reg_HTH_GntR"/>
</dbReference>
<dbReference type="PANTHER" id="PTHR44846">
    <property type="entry name" value="MANNOSYL-D-GLYCERATE TRANSPORT/METABOLISM SYSTEM REPRESSOR MNGR-RELATED"/>
    <property type="match status" value="1"/>
</dbReference>
<dbReference type="SUPFAM" id="SSF64288">
    <property type="entry name" value="Chorismate lyase-like"/>
    <property type="match status" value="1"/>
</dbReference>
<dbReference type="Proteomes" id="UP000009010">
    <property type="component" value="Chromosome"/>
</dbReference>
<proteinExistence type="predicted"/>
<dbReference type="SUPFAM" id="SSF46785">
    <property type="entry name" value="Winged helix' DNA-binding domain"/>
    <property type="match status" value="1"/>
</dbReference>
<gene>
    <name evidence="5" type="ordered locus">Rahaq2_1634</name>
</gene>
<dbReference type="AlphaFoldDB" id="H2ISC9"/>
<dbReference type="Gene3D" id="3.40.1410.10">
    <property type="entry name" value="Chorismate lyase-like"/>
    <property type="match status" value="1"/>
</dbReference>
<evidence type="ECO:0000256" key="2">
    <source>
        <dbReference type="ARBA" id="ARBA00023125"/>
    </source>
</evidence>
<keyword evidence="1" id="KW-0805">Transcription regulation</keyword>
<dbReference type="PROSITE" id="PS50949">
    <property type="entry name" value="HTH_GNTR"/>
    <property type="match status" value="1"/>
</dbReference>
<protein>
    <submittedName>
        <fullName evidence="5">Transcriptional regulator</fullName>
    </submittedName>
</protein>
<evidence type="ECO:0000313" key="5">
    <source>
        <dbReference type="EMBL" id="AEX51509.1"/>
    </source>
</evidence>
<accession>H2ISC9</accession>
<name>H2ISC9_RAHAC</name>
<dbReference type="Pfam" id="PF00392">
    <property type="entry name" value="GntR"/>
    <property type="match status" value="1"/>
</dbReference>